<dbReference type="Proteomes" id="UP000824238">
    <property type="component" value="Unassembled WGS sequence"/>
</dbReference>
<evidence type="ECO:0000259" key="5">
    <source>
        <dbReference type="PROSITE" id="PS51918"/>
    </source>
</evidence>
<organism evidence="6 7">
    <name type="scientific">Candidatus Scatomorpha intestinigallinarum</name>
    <dbReference type="NCBI Taxonomy" id="2840923"/>
    <lineage>
        <taxon>Bacteria</taxon>
        <taxon>Bacillati</taxon>
        <taxon>Bacillota</taxon>
        <taxon>Clostridia</taxon>
        <taxon>Eubacteriales</taxon>
        <taxon>Candidatus Scatomorpha</taxon>
    </lineage>
</organism>
<feature type="domain" description="Radical SAM core" evidence="5">
    <location>
        <begin position="107"/>
        <end position="315"/>
    </location>
</feature>
<sequence length="448" mass="50928">MELENKLKRAALGTAFDYIAKDPERNVHKLMSWVDRFAGDDPDGLTAQRDAVRKVLSEPESSMYRYIMGIFRDIDTEVLKKVFENFIVNANLVGFPREKELAEKYGCNVPWAILMDPTTACNLRCIGCWAADYGKSLSMSYEELSDIVRQGKELGVYMYLFSGGEPLTRKKDIIRLCEEHDDCQFLAFTNGTLIDADFAREMLRVKNFIPAISVEGFETATDARRGEGTYQAVMAAMSRLKTYKLPFGVSCCYTSQNIDSLSSEEFIDHIINCGAKFAWFFHYMPVGVDAVPELLPSPEQREHMYHTLREYRRTKELFLIDFQNDGEYVGGCVAGGRSYLHISAGGDIEPCAFIHYSDSNIREKTILEALRSPLFMAYHDNQPFNCNHLRPCPMLENPEKLASMVKQSGAHSTDMQSPEDAEALKRKCTPYAEAWAPEADKLWKDSHE</sequence>
<proteinExistence type="predicted"/>
<evidence type="ECO:0000256" key="3">
    <source>
        <dbReference type="ARBA" id="ARBA00023004"/>
    </source>
</evidence>
<evidence type="ECO:0000313" key="6">
    <source>
        <dbReference type="EMBL" id="HIR54267.1"/>
    </source>
</evidence>
<dbReference type="GO" id="GO:0051536">
    <property type="term" value="F:iron-sulfur cluster binding"/>
    <property type="evidence" value="ECO:0007669"/>
    <property type="project" value="UniProtKB-KW"/>
</dbReference>
<dbReference type="PANTHER" id="PTHR43524">
    <property type="entry name" value="RADICAL SAM SUPERFAMILY PROTEIN"/>
    <property type="match status" value="1"/>
</dbReference>
<keyword evidence="4" id="KW-0411">Iron-sulfur</keyword>
<evidence type="ECO:0000256" key="1">
    <source>
        <dbReference type="ARBA" id="ARBA00022691"/>
    </source>
</evidence>
<keyword evidence="3" id="KW-0408">Iron</keyword>
<dbReference type="SFLD" id="SFLDS00029">
    <property type="entry name" value="Radical_SAM"/>
    <property type="match status" value="1"/>
</dbReference>
<dbReference type="SUPFAM" id="SSF102114">
    <property type="entry name" value="Radical SAM enzymes"/>
    <property type="match status" value="1"/>
</dbReference>
<evidence type="ECO:0000256" key="2">
    <source>
        <dbReference type="ARBA" id="ARBA00022723"/>
    </source>
</evidence>
<dbReference type="CDD" id="cd01335">
    <property type="entry name" value="Radical_SAM"/>
    <property type="match status" value="1"/>
</dbReference>
<dbReference type="InterPro" id="IPR013785">
    <property type="entry name" value="Aldolase_TIM"/>
</dbReference>
<dbReference type="Pfam" id="PF04055">
    <property type="entry name" value="Radical_SAM"/>
    <property type="match status" value="1"/>
</dbReference>
<protein>
    <submittedName>
        <fullName evidence="6">Radical SAM protein</fullName>
    </submittedName>
</protein>
<reference evidence="6" key="2">
    <citation type="journal article" date="2021" name="PeerJ">
        <title>Extensive microbial diversity within the chicken gut microbiome revealed by metagenomics and culture.</title>
        <authorList>
            <person name="Gilroy R."/>
            <person name="Ravi A."/>
            <person name="Getino M."/>
            <person name="Pursley I."/>
            <person name="Horton D.L."/>
            <person name="Alikhan N.F."/>
            <person name="Baker D."/>
            <person name="Gharbi K."/>
            <person name="Hall N."/>
            <person name="Watson M."/>
            <person name="Adriaenssens E.M."/>
            <person name="Foster-Nyarko E."/>
            <person name="Jarju S."/>
            <person name="Secka A."/>
            <person name="Antonio M."/>
            <person name="Oren A."/>
            <person name="Chaudhuri R.R."/>
            <person name="La Ragione R."/>
            <person name="Hildebrand F."/>
            <person name="Pallen M.J."/>
        </authorList>
    </citation>
    <scope>NUCLEOTIDE SEQUENCE</scope>
    <source>
        <strain evidence="6">ChiGjej3B3-7149</strain>
    </source>
</reference>
<dbReference type="PANTHER" id="PTHR43524:SF1">
    <property type="entry name" value="RADICAL SAM SUPERFAMILY PROTEIN"/>
    <property type="match status" value="1"/>
</dbReference>
<dbReference type="AlphaFoldDB" id="A0A9D1DK00"/>
<reference evidence="6" key="1">
    <citation type="submission" date="2020-10" db="EMBL/GenBank/DDBJ databases">
        <authorList>
            <person name="Gilroy R."/>
        </authorList>
    </citation>
    <scope>NUCLEOTIDE SEQUENCE</scope>
    <source>
        <strain evidence="6">ChiGjej3B3-7149</strain>
    </source>
</reference>
<evidence type="ECO:0000313" key="7">
    <source>
        <dbReference type="Proteomes" id="UP000824238"/>
    </source>
</evidence>
<dbReference type="GO" id="GO:0003824">
    <property type="term" value="F:catalytic activity"/>
    <property type="evidence" value="ECO:0007669"/>
    <property type="project" value="InterPro"/>
</dbReference>
<keyword evidence="1" id="KW-0949">S-adenosyl-L-methionine</keyword>
<keyword evidence="2" id="KW-0479">Metal-binding</keyword>
<name>A0A9D1DK00_9FIRM</name>
<dbReference type="Gene3D" id="3.20.20.70">
    <property type="entry name" value="Aldolase class I"/>
    <property type="match status" value="1"/>
</dbReference>
<dbReference type="EMBL" id="DVHH01000039">
    <property type="protein sequence ID" value="HIR54267.1"/>
    <property type="molecule type" value="Genomic_DNA"/>
</dbReference>
<gene>
    <name evidence="6" type="ORF">IAD36_01525</name>
</gene>
<dbReference type="SFLD" id="SFLDG01067">
    <property type="entry name" value="SPASM/twitch_domain_containing"/>
    <property type="match status" value="1"/>
</dbReference>
<dbReference type="InterPro" id="IPR007197">
    <property type="entry name" value="rSAM"/>
</dbReference>
<dbReference type="CDD" id="cd21128">
    <property type="entry name" value="SPASM_rSAM"/>
    <property type="match status" value="1"/>
</dbReference>
<evidence type="ECO:0000256" key="4">
    <source>
        <dbReference type="ARBA" id="ARBA00023014"/>
    </source>
</evidence>
<dbReference type="GO" id="GO:0046872">
    <property type="term" value="F:metal ion binding"/>
    <property type="evidence" value="ECO:0007669"/>
    <property type="project" value="UniProtKB-KW"/>
</dbReference>
<dbReference type="InterPro" id="IPR058240">
    <property type="entry name" value="rSAM_sf"/>
</dbReference>
<dbReference type="PROSITE" id="PS51918">
    <property type="entry name" value="RADICAL_SAM"/>
    <property type="match status" value="1"/>
</dbReference>
<accession>A0A9D1DK00</accession>
<comment type="caution">
    <text evidence="6">The sequence shown here is derived from an EMBL/GenBank/DDBJ whole genome shotgun (WGS) entry which is preliminary data.</text>
</comment>